<dbReference type="InterPro" id="IPR053931">
    <property type="entry name" value="RapZ_C"/>
</dbReference>
<sequence>MDLDPKILKNNDFSYYGGCYVHSKLGIVIVTDPEEGIEIVTDDLTNSEIEDIVENHSESLIEVLIDAVKCKKSENKSEPGFIDEKDESVNEGLDFEYLKSLVEINDPKRKLTIYTWGKRLKKSKPHQSQHNFNASILNGRAKGIDLRNNNGLYLPIQKVVSRCSSFETWINMAIKKIETDDLISISINCAKGRHRSVAVAEILKKVYYPDSKIIHLTIR</sequence>
<feature type="domain" description="RapZ C-terminal" evidence="1">
    <location>
        <begin position="156"/>
        <end position="207"/>
    </location>
</feature>
<dbReference type="Pfam" id="PF22740">
    <property type="entry name" value="PapZ_C"/>
    <property type="match status" value="1"/>
</dbReference>
<organism evidence="2">
    <name type="scientific">Pithovirus LCPAC001</name>
    <dbReference type="NCBI Taxonomy" id="2506585"/>
    <lineage>
        <taxon>Viruses</taxon>
        <taxon>Pithoviruses</taxon>
    </lineage>
</organism>
<gene>
    <name evidence="2" type="ORF">LCPAC001_00220</name>
</gene>
<name>A0A481Z1D5_9VIRU</name>
<evidence type="ECO:0000313" key="2">
    <source>
        <dbReference type="EMBL" id="QBK89512.1"/>
    </source>
</evidence>
<proteinExistence type="predicted"/>
<dbReference type="EMBL" id="MK500427">
    <property type="protein sequence ID" value="QBK89512.1"/>
    <property type="molecule type" value="Genomic_DNA"/>
</dbReference>
<accession>A0A481Z1D5</accession>
<evidence type="ECO:0000259" key="1">
    <source>
        <dbReference type="Pfam" id="PF22740"/>
    </source>
</evidence>
<reference evidence="2" key="1">
    <citation type="journal article" date="2019" name="MBio">
        <title>Virus Genomes from Deep Sea Sediments Expand the Ocean Megavirome and Support Independent Origins of Viral Gigantism.</title>
        <authorList>
            <person name="Backstrom D."/>
            <person name="Yutin N."/>
            <person name="Jorgensen S.L."/>
            <person name="Dharamshi J."/>
            <person name="Homa F."/>
            <person name="Zaremba-Niedwiedzka K."/>
            <person name="Spang A."/>
            <person name="Wolf Y.I."/>
            <person name="Koonin E.V."/>
            <person name="Ettema T.J."/>
        </authorList>
    </citation>
    <scope>NUCLEOTIDE SEQUENCE</scope>
</reference>
<protein>
    <recommendedName>
        <fullName evidence="1">RapZ C-terminal domain-containing protein</fullName>
    </recommendedName>
</protein>